<dbReference type="EMBL" id="KR005643">
    <property type="protein sequence ID" value="ALF95953.1"/>
    <property type="molecule type" value="Genomic_DNA"/>
</dbReference>
<sequence>MQMPSTQTSKPPQLSQTPVSAAVVVKALKSSVKAAFLTSSPQAPGTLKPRALVRPSPGPVQENHLSEAQFPPKL</sequence>
<organism evidence="2">
    <name type="scientific">Human parvovirus B19</name>
    <name type="common">HPV B19</name>
    <dbReference type="NCBI Taxonomy" id="10798"/>
    <lineage>
        <taxon>Viruses</taxon>
        <taxon>Monodnaviria</taxon>
        <taxon>Shotokuvirae</taxon>
        <taxon>Cossaviricota</taxon>
        <taxon>Quintoviricetes</taxon>
        <taxon>Piccovirales</taxon>
        <taxon>Parvoviridae</taxon>
        <taxon>Parvovirinae</taxon>
        <taxon>Erythroparvovirus</taxon>
        <taxon>Erythroparvovirus primate1</taxon>
    </lineage>
</organism>
<name>A0A0N9H5X6_PAVHB</name>
<feature type="region of interest" description="Disordered" evidence="1">
    <location>
        <begin position="40"/>
        <end position="74"/>
    </location>
</feature>
<evidence type="ECO:0000313" key="2">
    <source>
        <dbReference type="EMBL" id="ALF95953.1"/>
    </source>
</evidence>
<protein>
    <submittedName>
        <fullName evidence="2">7.5 kDa protein</fullName>
    </submittedName>
</protein>
<evidence type="ECO:0000256" key="1">
    <source>
        <dbReference type="SAM" id="MobiDB-lite"/>
    </source>
</evidence>
<accession>A0A0N9H5X6</accession>
<gene>
    <name evidence="2" type="primary">7.5 kDa</name>
</gene>
<reference evidence="2" key="1">
    <citation type="submission" date="2015-03" db="EMBL/GenBank/DDBJ databases">
        <authorList>
            <person name="Murphy D."/>
        </authorList>
    </citation>
    <scope>NUCLEOTIDE SEQUENCE</scope>
    <source>
        <strain evidence="2">B1 M1-406 RS1</strain>
    </source>
</reference>
<proteinExistence type="predicted"/>
<organismHost>
    <name type="scientific">Homo sapiens</name>
    <name type="common">Human</name>
    <dbReference type="NCBI Taxonomy" id="9606"/>
</organismHost>